<dbReference type="RefSeq" id="WP_091687992.1">
    <property type="nucleotide sequence ID" value="NZ_BAABFM010000008.1"/>
</dbReference>
<organism evidence="2 3">
    <name type="scientific">Anaerocolumna aminovalerica</name>
    <dbReference type="NCBI Taxonomy" id="1527"/>
    <lineage>
        <taxon>Bacteria</taxon>
        <taxon>Bacillati</taxon>
        <taxon>Bacillota</taxon>
        <taxon>Clostridia</taxon>
        <taxon>Lachnospirales</taxon>
        <taxon>Lachnospiraceae</taxon>
        <taxon>Anaerocolumna</taxon>
    </lineage>
</organism>
<dbReference type="AlphaFoldDB" id="A0A1I5I1R6"/>
<dbReference type="Pfam" id="PF03235">
    <property type="entry name" value="GmrSD_N"/>
    <property type="match status" value="1"/>
</dbReference>
<dbReference type="STRING" id="1527.SAMN04489757_13746"/>
<sequence>MLFENEKIEFDEKSIGIMNIADNEINEKYILGEVRIVTEQARYPLNTITMMIDSKNYELNPDFQRRRRWDDVKKSKLIESFIMNVPIPPVFLYENEFSHYEVMDGLQRLSTIYDFYNDSFKLVGLQLWPELNGRYYSNLPEKIRKGVDRRYISSIILLQESAKSKEEAQGMKQLVFERINSGGVKLEGQETRNALYNGKMNQMCLQLSRNKYLCAMLDIPHEELELQISFIYDINSLLLQNERYKKMEDVEYVLRFFAMRQIDGYANRTLSEFLDMYLKKTNFYDDSTLNSLRALFEETIEFAFDLFGSSAFYMWRKRSTNYSDESWNWFSRATTTIYDPLMHVLSKMIYSKDILLKNKEIIRNEVKNFYQENYDAFEGRSSNKNDIEKRIVLFENFFKSYLE</sequence>
<name>A0A1I5I1R6_9FIRM</name>
<feature type="domain" description="GmrSD restriction endonucleases N-terminal" evidence="1">
    <location>
        <begin position="52"/>
        <end position="196"/>
    </location>
</feature>
<dbReference type="InterPro" id="IPR004919">
    <property type="entry name" value="GmrSD_N"/>
</dbReference>
<reference evidence="2 3" key="1">
    <citation type="submission" date="2016-10" db="EMBL/GenBank/DDBJ databases">
        <authorList>
            <person name="de Groot N.N."/>
        </authorList>
    </citation>
    <scope>NUCLEOTIDE SEQUENCE [LARGE SCALE GENOMIC DNA]</scope>
    <source>
        <strain evidence="2 3">DSM 1283</strain>
    </source>
</reference>
<proteinExistence type="predicted"/>
<dbReference type="Proteomes" id="UP000198806">
    <property type="component" value="Unassembled WGS sequence"/>
</dbReference>
<keyword evidence="3" id="KW-1185">Reference proteome</keyword>
<dbReference type="PANTHER" id="PTHR39639:SF1">
    <property type="entry name" value="DUF262 DOMAIN-CONTAINING PROTEIN"/>
    <property type="match status" value="1"/>
</dbReference>
<dbReference type="EMBL" id="FOWD01000037">
    <property type="protein sequence ID" value="SFO53981.1"/>
    <property type="molecule type" value="Genomic_DNA"/>
</dbReference>
<dbReference type="OrthoDB" id="9770340at2"/>
<evidence type="ECO:0000259" key="1">
    <source>
        <dbReference type="Pfam" id="PF03235"/>
    </source>
</evidence>
<evidence type="ECO:0000313" key="2">
    <source>
        <dbReference type="EMBL" id="SFO53981.1"/>
    </source>
</evidence>
<protein>
    <recommendedName>
        <fullName evidence="1">GmrSD restriction endonucleases N-terminal domain-containing protein</fullName>
    </recommendedName>
</protein>
<dbReference type="PANTHER" id="PTHR39639">
    <property type="entry name" value="CHROMOSOME 16, WHOLE GENOME SHOTGUN SEQUENCE"/>
    <property type="match status" value="1"/>
</dbReference>
<evidence type="ECO:0000313" key="3">
    <source>
        <dbReference type="Proteomes" id="UP000198806"/>
    </source>
</evidence>
<accession>A0A1I5I1R6</accession>
<gene>
    <name evidence="2" type="ORF">SAMN04489757_13746</name>
</gene>